<feature type="transmembrane region" description="Helical" evidence="7">
    <location>
        <begin position="389"/>
        <end position="414"/>
    </location>
</feature>
<feature type="transmembrane region" description="Helical" evidence="7">
    <location>
        <begin position="175"/>
        <end position="194"/>
    </location>
</feature>
<feature type="transmembrane region" description="Helical" evidence="7">
    <location>
        <begin position="18"/>
        <end position="41"/>
    </location>
</feature>
<dbReference type="InterPro" id="IPR011701">
    <property type="entry name" value="MFS"/>
</dbReference>
<dbReference type="SUPFAM" id="SSF103473">
    <property type="entry name" value="MFS general substrate transporter"/>
    <property type="match status" value="1"/>
</dbReference>
<name>A0ABN2V1S5_9ACTN</name>
<evidence type="ECO:0000313" key="10">
    <source>
        <dbReference type="Proteomes" id="UP001500751"/>
    </source>
</evidence>
<feature type="transmembrane region" description="Helical" evidence="7">
    <location>
        <begin position="228"/>
        <end position="244"/>
    </location>
</feature>
<feature type="transmembrane region" description="Helical" evidence="7">
    <location>
        <begin position="114"/>
        <end position="134"/>
    </location>
</feature>
<feature type="transmembrane region" description="Helical" evidence="7">
    <location>
        <begin position="294"/>
        <end position="317"/>
    </location>
</feature>
<feature type="transmembrane region" description="Helical" evidence="7">
    <location>
        <begin position="146"/>
        <end position="169"/>
    </location>
</feature>
<feature type="transmembrane region" description="Helical" evidence="7">
    <location>
        <begin position="84"/>
        <end position="102"/>
    </location>
</feature>
<comment type="subcellular location">
    <subcellularLocation>
        <location evidence="1">Cell membrane</location>
        <topology evidence="1">Multi-pass membrane protein</topology>
    </subcellularLocation>
</comment>
<feature type="domain" description="Major facilitator superfamily (MFS) profile" evidence="8">
    <location>
        <begin position="18"/>
        <end position="450"/>
    </location>
</feature>
<dbReference type="InterPro" id="IPR036259">
    <property type="entry name" value="MFS_trans_sf"/>
</dbReference>
<keyword evidence="3" id="KW-1003">Cell membrane</keyword>
<evidence type="ECO:0000256" key="6">
    <source>
        <dbReference type="ARBA" id="ARBA00023136"/>
    </source>
</evidence>
<dbReference type="PANTHER" id="PTHR42718">
    <property type="entry name" value="MAJOR FACILITATOR SUPERFAMILY MULTIDRUG TRANSPORTER MFSC"/>
    <property type="match status" value="1"/>
</dbReference>
<evidence type="ECO:0000259" key="8">
    <source>
        <dbReference type="PROSITE" id="PS50850"/>
    </source>
</evidence>
<keyword evidence="2" id="KW-0813">Transport</keyword>
<gene>
    <name evidence="9" type="ORF">GCM10009839_63320</name>
</gene>
<accession>A0ABN2V1S5</accession>
<dbReference type="PROSITE" id="PS50850">
    <property type="entry name" value="MFS"/>
    <property type="match status" value="1"/>
</dbReference>
<dbReference type="Proteomes" id="UP001500751">
    <property type="component" value="Unassembled WGS sequence"/>
</dbReference>
<feature type="transmembrane region" description="Helical" evidence="7">
    <location>
        <begin position="265"/>
        <end position="288"/>
    </location>
</feature>
<dbReference type="Pfam" id="PF07690">
    <property type="entry name" value="MFS_1"/>
    <property type="match status" value="1"/>
</dbReference>
<dbReference type="EMBL" id="BAAAQN010000046">
    <property type="protein sequence ID" value="GAA2048911.1"/>
    <property type="molecule type" value="Genomic_DNA"/>
</dbReference>
<evidence type="ECO:0000256" key="5">
    <source>
        <dbReference type="ARBA" id="ARBA00022989"/>
    </source>
</evidence>
<keyword evidence="5 7" id="KW-1133">Transmembrane helix</keyword>
<feature type="transmembrane region" description="Helical" evidence="7">
    <location>
        <begin position="53"/>
        <end position="72"/>
    </location>
</feature>
<sequence>MSAIPPARVRLTTRERMILFVLLGAGFMLAVDFSILNVAFPDIGAGIGLSRDALPWITTAYMLPAAGFTLVFGRLGDLVGRRRLFLGGISLLVAASLLGGFATGPAPLLTARVLQGFATAMATPAALSLLTSTFTEGAARDRALGLNGALLSGGFTVGAMAGGSLVSLLSWRAAFFINVPVAVLILAVAPALLVEGARSGQVRLDLPGAVTVTGGLLAGTYAVIERSWAVGAVAMVLLAVFFAVERRAPAPLVPIPVLRRPTVRWGNAGGFVAFTMEPAMIFLMTLYLQGTLHLSPLATGFVFGVPGLASIGAGVAAGRFIGRHGVRRVLVAGLAVQGLATLPLLLTGGSRWALAILVPALFVGFFGHVSAIVAYTVTGTSGLPDAEQGLATGLTLMTQQVAITSGIPILSAVAATRSGELAGTHLALAVDVVVTLGGAALVWVGLRPRTPAAPDPAATEAEMEHRIGAAFTNTSGAAATLS</sequence>
<evidence type="ECO:0000256" key="4">
    <source>
        <dbReference type="ARBA" id="ARBA00022692"/>
    </source>
</evidence>
<dbReference type="InterPro" id="IPR020846">
    <property type="entry name" value="MFS_dom"/>
</dbReference>
<evidence type="ECO:0000256" key="7">
    <source>
        <dbReference type="SAM" id="Phobius"/>
    </source>
</evidence>
<comment type="caution">
    <text evidence="9">The sequence shown here is derived from an EMBL/GenBank/DDBJ whole genome shotgun (WGS) entry which is preliminary data.</text>
</comment>
<evidence type="ECO:0000256" key="2">
    <source>
        <dbReference type="ARBA" id="ARBA00022448"/>
    </source>
</evidence>
<protein>
    <submittedName>
        <fullName evidence="9">MFS transporter</fullName>
    </submittedName>
</protein>
<keyword evidence="4 7" id="KW-0812">Transmembrane</keyword>
<feature type="transmembrane region" description="Helical" evidence="7">
    <location>
        <begin position="352"/>
        <end position="377"/>
    </location>
</feature>
<feature type="transmembrane region" description="Helical" evidence="7">
    <location>
        <begin position="426"/>
        <end position="446"/>
    </location>
</feature>
<dbReference type="Gene3D" id="1.20.1720.10">
    <property type="entry name" value="Multidrug resistance protein D"/>
    <property type="match status" value="1"/>
</dbReference>
<evidence type="ECO:0000256" key="1">
    <source>
        <dbReference type="ARBA" id="ARBA00004651"/>
    </source>
</evidence>
<dbReference type="PANTHER" id="PTHR42718:SF46">
    <property type="entry name" value="BLR6921 PROTEIN"/>
    <property type="match status" value="1"/>
</dbReference>
<proteinExistence type="predicted"/>
<dbReference type="CDD" id="cd17321">
    <property type="entry name" value="MFS_MMR_MDR_like"/>
    <property type="match status" value="1"/>
</dbReference>
<evidence type="ECO:0000256" key="3">
    <source>
        <dbReference type="ARBA" id="ARBA00022475"/>
    </source>
</evidence>
<feature type="transmembrane region" description="Helical" evidence="7">
    <location>
        <begin position="206"/>
        <end position="222"/>
    </location>
</feature>
<reference evidence="9 10" key="1">
    <citation type="journal article" date="2019" name="Int. J. Syst. Evol. Microbiol.">
        <title>The Global Catalogue of Microorganisms (GCM) 10K type strain sequencing project: providing services to taxonomists for standard genome sequencing and annotation.</title>
        <authorList>
            <consortium name="The Broad Institute Genomics Platform"/>
            <consortium name="The Broad Institute Genome Sequencing Center for Infectious Disease"/>
            <person name="Wu L."/>
            <person name="Ma J."/>
        </authorList>
    </citation>
    <scope>NUCLEOTIDE SEQUENCE [LARGE SCALE GENOMIC DNA]</scope>
    <source>
        <strain evidence="9 10">JCM 16014</strain>
    </source>
</reference>
<evidence type="ECO:0000313" key="9">
    <source>
        <dbReference type="EMBL" id="GAA2048911.1"/>
    </source>
</evidence>
<keyword evidence="6 7" id="KW-0472">Membrane</keyword>
<dbReference type="Gene3D" id="1.20.1250.20">
    <property type="entry name" value="MFS general substrate transporter like domains"/>
    <property type="match status" value="1"/>
</dbReference>
<organism evidence="9 10">
    <name type="scientific">Catenulispora yoronensis</name>
    <dbReference type="NCBI Taxonomy" id="450799"/>
    <lineage>
        <taxon>Bacteria</taxon>
        <taxon>Bacillati</taxon>
        <taxon>Actinomycetota</taxon>
        <taxon>Actinomycetes</taxon>
        <taxon>Catenulisporales</taxon>
        <taxon>Catenulisporaceae</taxon>
        <taxon>Catenulispora</taxon>
    </lineage>
</organism>
<keyword evidence="10" id="KW-1185">Reference proteome</keyword>
<feature type="transmembrane region" description="Helical" evidence="7">
    <location>
        <begin position="329"/>
        <end position="346"/>
    </location>
</feature>